<accession>A0A0E9PKB6</accession>
<reference evidence="1" key="1">
    <citation type="submission" date="2014-11" db="EMBL/GenBank/DDBJ databases">
        <authorList>
            <person name="Amaro Gonzalez C."/>
        </authorList>
    </citation>
    <scope>NUCLEOTIDE SEQUENCE</scope>
</reference>
<protein>
    <submittedName>
        <fullName evidence="1">Uncharacterized protein</fullName>
    </submittedName>
</protein>
<evidence type="ECO:0000313" key="1">
    <source>
        <dbReference type="EMBL" id="JAH04949.1"/>
    </source>
</evidence>
<name>A0A0E9PKB6_ANGAN</name>
<organism evidence="1">
    <name type="scientific">Anguilla anguilla</name>
    <name type="common">European freshwater eel</name>
    <name type="synonym">Muraena anguilla</name>
    <dbReference type="NCBI Taxonomy" id="7936"/>
    <lineage>
        <taxon>Eukaryota</taxon>
        <taxon>Metazoa</taxon>
        <taxon>Chordata</taxon>
        <taxon>Craniata</taxon>
        <taxon>Vertebrata</taxon>
        <taxon>Euteleostomi</taxon>
        <taxon>Actinopterygii</taxon>
        <taxon>Neopterygii</taxon>
        <taxon>Teleostei</taxon>
        <taxon>Anguilliformes</taxon>
        <taxon>Anguillidae</taxon>
        <taxon>Anguilla</taxon>
    </lineage>
</organism>
<dbReference type="AlphaFoldDB" id="A0A0E9PKB6"/>
<sequence length="41" mass="4815">MAYCNVTQMKPKFHHIRVHSLRVWRCLSGQRASLFGQRASL</sequence>
<proteinExistence type="predicted"/>
<reference evidence="1" key="2">
    <citation type="journal article" date="2015" name="Fish Shellfish Immunol.">
        <title>Early steps in the European eel (Anguilla anguilla)-Vibrio vulnificus interaction in the gills: Role of the RtxA13 toxin.</title>
        <authorList>
            <person name="Callol A."/>
            <person name="Pajuelo D."/>
            <person name="Ebbesson L."/>
            <person name="Teles M."/>
            <person name="MacKenzie S."/>
            <person name="Amaro C."/>
        </authorList>
    </citation>
    <scope>NUCLEOTIDE SEQUENCE</scope>
</reference>
<dbReference type="EMBL" id="GBXM01103628">
    <property type="protein sequence ID" value="JAH04949.1"/>
    <property type="molecule type" value="Transcribed_RNA"/>
</dbReference>